<accession>A0ABS5BJN8</accession>
<proteinExistence type="inferred from homology"/>
<sequence length="180" mass="20486">MSRIGKKPIFIPEGVKVEIKDKNLVIVNSSKGNLEYQFNSGLKIKKEGDFIHISRPNDEVFMKKIHGTTRALLFNMVKGLKDNFFKKLEIVGLGYDVKKEGSKLIFNLGFSHNVILDIPNNLEIEILKNKEIIVKGIDKQFVGEFAAKIVKLRKPEPYKGKGIRYVGQYIHRKSGKSAKK</sequence>
<dbReference type="Pfam" id="PF00347">
    <property type="entry name" value="Ribosomal_L6"/>
    <property type="match status" value="2"/>
</dbReference>
<dbReference type="PANTHER" id="PTHR11655">
    <property type="entry name" value="60S/50S RIBOSOMAL PROTEIN L6/L9"/>
    <property type="match status" value="1"/>
</dbReference>
<comment type="caution">
    <text evidence="7">The sequence shown here is derived from an EMBL/GenBank/DDBJ whole genome shotgun (WGS) entry which is preliminary data.</text>
</comment>
<dbReference type="Gene3D" id="3.90.930.12">
    <property type="entry name" value="Ribosomal protein L6, alpha-beta domain"/>
    <property type="match status" value="2"/>
</dbReference>
<name>A0ABS5BJN8_9MOLU</name>
<dbReference type="RefSeq" id="WP_138107919.1">
    <property type="nucleotide sequence ID" value="NZ_VBRA02000009.1"/>
</dbReference>
<dbReference type="GO" id="GO:0005840">
    <property type="term" value="C:ribosome"/>
    <property type="evidence" value="ECO:0007669"/>
    <property type="project" value="UniProtKB-KW"/>
</dbReference>
<keyword evidence="3 5" id="KW-0694">RNA-binding</keyword>
<dbReference type="InterPro" id="IPR019906">
    <property type="entry name" value="Ribosomal_uL6_bac-type"/>
</dbReference>
<dbReference type="InterPro" id="IPR036789">
    <property type="entry name" value="Ribosomal_uL6-like_a/b-dom_sf"/>
</dbReference>
<feature type="domain" description="Large ribosomal subunit protein uL6 alpha-beta" evidence="6">
    <location>
        <begin position="11"/>
        <end position="82"/>
    </location>
</feature>
<evidence type="ECO:0000256" key="4">
    <source>
        <dbReference type="RuleBase" id="RU003869"/>
    </source>
</evidence>
<keyword evidence="2 3" id="KW-0687">Ribonucleoprotein</keyword>
<comment type="function">
    <text evidence="3 5">This protein binds to the 23S rRNA, and is important in its secondary structure. It is located near the subunit interface in the base of the L7/L12 stalk, and near the tRNA binding site of the peptidyltransferase center.</text>
</comment>
<evidence type="ECO:0000256" key="5">
    <source>
        <dbReference type="RuleBase" id="RU003870"/>
    </source>
</evidence>
<evidence type="ECO:0000259" key="6">
    <source>
        <dbReference type="Pfam" id="PF00347"/>
    </source>
</evidence>
<keyword evidence="1 3" id="KW-0689">Ribosomal protein</keyword>
<protein>
    <recommendedName>
        <fullName evidence="3">Large ribosomal subunit protein uL6</fullName>
    </recommendedName>
</protein>
<dbReference type="HAMAP" id="MF_01365_B">
    <property type="entry name" value="Ribosomal_uL6_B"/>
    <property type="match status" value="1"/>
</dbReference>
<evidence type="ECO:0000313" key="8">
    <source>
        <dbReference type="Proteomes" id="UP001192346"/>
    </source>
</evidence>
<keyword evidence="8" id="KW-1185">Reference proteome</keyword>
<dbReference type="EMBL" id="VBRA02000009">
    <property type="protein sequence ID" value="MBP3059404.1"/>
    <property type="molecule type" value="Genomic_DNA"/>
</dbReference>
<dbReference type="InterPro" id="IPR020040">
    <property type="entry name" value="Ribosomal_uL6_a/b-dom"/>
</dbReference>
<dbReference type="PANTHER" id="PTHR11655:SF14">
    <property type="entry name" value="LARGE RIBOSOMAL SUBUNIT PROTEIN UL6M"/>
    <property type="match status" value="1"/>
</dbReference>
<comment type="subunit">
    <text evidence="3">Part of the 50S ribosomal subunit.</text>
</comment>
<dbReference type="PROSITE" id="PS00525">
    <property type="entry name" value="RIBOSOMAL_L6_1"/>
    <property type="match status" value="1"/>
</dbReference>
<gene>
    <name evidence="3 7" type="primary">rplF</name>
    <name evidence="7" type="ORF">FEF22_001220</name>
</gene>
<dbReference type="InterPro" id="IPR000702">
    <property type="entry name" value="Ribosomal_uL6-like"/>
</dbReference>
<evidence type="ECO:0000256" key="2">
    <source>
        <dbReference type="ARBA" id="ARBA00023274"/>
    </source>
</evidence>
<dbReference type="PIRSF" id="PIRSF002162">
    <property type="entry name" value="Ribosomal_L6"/>
    <property type="match status" value="1"/>
</dbReference>
<reference evidence="7" key="1">
    <citation type="submission" date="2019-10" db="EMBL/GenBank/DDBJ databases">
        <title>Whole Genome Sequencing and Characterization of Texas Phoenix Palm Decline Phytoplasma Belongs to Lethal Yellowing (16SrIV) Group.</title>
        <authorList>
            <person name="Bao M."/>
        </authorList>
    </citation>
    <scope>NUCLEOTIDE SEQUENCE [LARGE SCALE GENOMIC DNA]</scope>
    <source>
        <strain evidence="7">ACPD</strain>
    </source>
</reference>
<dbReference type="Proteomes" id="UP001192346">
    <property type="component" value="Unassembled WGS sequence"/>
</dbReference>
<dbReference type="InterPro" id="IPR002358">
    <property type="entry name" value="Ribosomal_uL6_CS"/>
</dbReference>
<comment type="similarity">
    <text evidence="3 4">Belongs to the universal ribosomal protein uL6 family.</text>
</comment>
<dbReference type="PRINTS" id="PR00059">
    <property type="entry name" value="RIBOSOMALL6"/>
</dbReference>
<dbReference type="NCBIfam" id="TIGR03654">
    <property type="entry name" value="L6_bact"/>
    <property type="match status" value="1"/>
</dbReference>
<feature type="domain" description="Large ribosomal subunit protein uL6 alpha-beta" evidence="6">
    <location>
        <begin position="91"/>
        <end position="165"/>
    </location>
</feature>
<keyword evidence="3 5" id="KW-0699">rRNA-binding</keyword>
<organism evidence="7 8">
    <name type="scientific">Texas Phoenix palm phytoplasma</name>
    <dbReference type="NCBI Taxonomy" id="176709"/>
    <lineage>
        <taxon>Bacteria</taxon>
        <taxon>Bacillati</taxon>
        <taxon>Mycoplasmatota</taxon>
        <taxon>Mollicutes</taxon>
        <taxon>Acholeplasmatales</taxon>
        <taxon>Acholeplasmataceae</taxon>
        <taxon>Candidatus Phytoplasma</taxon>
        <taxon>16SrIV (Coconut lethal yellows group)</taxon>
    </lineage>
</organism>
<dbReference type="SUPFAM" id="SSF56053">
    <property type="entry name" value="Ribosomal protein L6"/>
    <property type="match status" value="2"/>
</dbReference>
<evidence type="ECO:0000256" key="1">
    <source>
        <dbReference type="ARBA" id="ARBA00022980"/>
    </source>
</evidence>
<evidence type="ECO:0000256" key="3">
    <source>
        <dbReference type="HAMAP-Rule" id="MF_01365"/>
    </source>
</evidence>
<evidence type="ECO:0000313" key="7">
    <source>
        <dbReference type="EMBL" id="MBP3059404.1"/>
    </source>
</evidence>